<accession>A0ABT0FBB0</accession>
<dbReference type="InterPro" id="IPR011330">
    <property type="entry name" value="Glyco_hydro/deAcase_b/a-brl"/>
</dbReference>
<evidence type="ECO:0000313" key="3">
    <source>
        <dbReference type="Proteomes" id="UP001300096"/>
    </source>
</evidence>
<evidence type="ECO:0000313" key="2">
    <source>
        <dbReference type="EMBL" id="MCK2035346.1"/>
    </source>
</evidence>
<keyword evidence="3" id="KW-1185">Reference proteome</keyword>
<dbReference type="Gene3D" id="3.20.20.370">
    <property type="entry name" value="Glycoside hydrolase/deacetylase"/>
    <property type="match status" value="1"/>
</dbReference>
<dbReference type="InterPro" id="IPR002509">
    <property type="entry name" value="NODB_dom"/>
</dbReference>
<dbReference type="PROSITE" id="PS51257">
    <property type="entry name" value="PROKAR_LIPOPROTEIN"/>
    <property type="match status" value="1"/>
</dbReference>
<dbReference type="SUPFAM" id="SSF88713">
    <property type="entry name" value="Glycoside hydrolase/deacetylase"/>
    <property type="match status" value="1"/>
</dbReference>
<gene>
    <name evidence="2" type="ORF">KZC51_04275</name>
</gene>
<name>A0ABT0FBB0_9MICO</name>
<evidence type="ECO:0000259" key="1">
    <source>
        <dbReference type="PROSITE" id="PS51677"/>
    </source>
</evidence>
<sequence>MTPGRSRSARLLAAAVGTALLLAGCAPEPVAGWEPRQWTTGGTIIEAPTASDPGQASTTDMRLRNDDVGIDARWATLPGAAAFNAAVEAVVRDAVVTRAQVSGQGYRPMVHPSGAGLGERGCTPETATASASDVLGNREGTVIVCEIVLARGSLFGERLRVVSTAGSAEPSDTSTVIYTDVATDEVVPEADLFTDVGALWPAYIDTLRRDAGSLSLSPVAAPTDEQLAIFRDALLGSHLTDDEIVIPVPTALTARELDGLAGWRERSREHPPSVALHASVALRALTPFAQALIRAEGDFTAPSTAGAGVAPTPCDLVPCMALTLDDGPSDLTPQFLDVLRDEQSAATFFMLGQNARSHPDTVRRVAAEGHQIGNHTWSHAYLTELTEEQVEDEVGRTATLLRELSGQPVATFRPPGGFIDDDVVAIAGEPAILWSVDTRDWEKPADDDLARYAIEAPAVSTIMLMHDIQAGSARVFDRVVSGLRDRGFSLVTLDALFDGSVPSGIVRHGPLA</sequence>
<dbReference type="InterPro" id="IPR050248">
    <property type="entry name" value="Polysacc_deacetylase_ArnD"/>
</dbReference>
<dbReference type="EMBL" id="JAHWXN010000001">
    <property type="protein sequence ID" value="MCK2035346.1"/>
    <property type="molecule type" value="Genomic_DNA"/>
</dbReference>
<dbReference type="PANTHER" id="PTHR10587">
    <property type="entry name" value="GLYCOSYL TRANSFERASE-RELATED"/>
    <property type="match status" value="1"/>
</dbReference>
<comment type="caution">
    <text evidence="2">The sequence shown here is derived from an EMBL/GenBank/DDBJ whole genome shotgun (WGS) entry which is preliminary data.</text>
</comment>
<dbReference type="CDD" id="cd10917">
    <property type="entry name" value="CE4_NodB_like_6s_7s"/>
    <property type="match status" value="1"/>
</dbReference>
<dbReference type="Proteomes" id="UP001300096">
    <property type="component" value="Unassembled WGS sequence"/>
</dbReference>
<dbReference type="PROSITE" id="PS51677">
    <property type="entry name" value="NODB"/>
    <property type="match status" value="1"/>
</dbReference>
<dbReference type="Pfam" id="PF01522">
    <property type="entry name" value="Polysacc_deac_1"/>
    <property type="match status" value="1"/>
</dbReference>
<dbReference type="RefSeq" id="WP_247628774.1">
    <property type="nucleotide sequence ID" value="NZ_JAHWXN010000001.1"/>
</dbReference>
<feature type="domain" description="NodB homology" evidence="1">
    <location>
        <begin position="318"/>
        <end position="491"/>
    </location>
</feature>
<protein>
    <submittedName>
        <fullName evidence="2">Polysaccharide deacetylase family protein</fullName>
    </submittedName>
</protein>
<organism evidence="2 3">
    <name type="scientific">Microbacterium croceum</name>
    <dbReference type="NCBI Taxonomy" id="2851645"/>
    <lineage>
        <taxon>Bacteria</taxon>
        <taxon>Bacillati</taxon>
        <taxon>Actinomycetota</taxon>
        <taxon>Actinomycetes</taxon>
        <taxon>Micrococcales</taxon>
        <taxon>Microbacteriaceae</taxon>
        <taxon>Microbacterium</taxon>
    </lineage>
</organism>
<proteinExistence type="predicted"/>
<reference evidence="2 3" key="1">
    <citation type="submission" date="2021-06" db="EMBL/GenBank/DDBJ databases">
        <title>Genome-based taxonomic framework of Microbacterium strains isolated from marine environment, the description of four new species and reclassification of four preexisting species.</title>
        <authorList>
            <person name="Lee S.D."/>
            <person name="Kim S.-M."/>
            <person name="Byeon Y.-S."/>
            <person name="Yang H.L."/>
            <person name="Kim I.S."/>
        </authorList>
    </citation>
    <scope>NUCLEOTIDE SEQUENCE [LARGE SCALE GENOMIC DNA]</scope>
    <source>
        <strain evidence="2 3">SSW1-49</strain>
    </source>
</reference>